<sequence>MTAIVQQESPETTLGAEAVTVKKQQAATDRTTNANPISLSFQNVNYSISTYDKKTKETKTKPILKNISGLAPSGSLVAIMGPTGSGKTSLLNVLAHRCPVVKGASLTGTLLVNDSQVDPKAFSHLTSYVQQDDAMFSALTVKETLMTAAHFQLPSAISQSEKDDYVDSIINELGLNKCRDTIIGDAKERGVSGGERKRANIGVELIKNPSCMFLDEPTSGLDSFQAQSVMGAMRDLASHGRTVIASIHQPRSSIYKMFDQLLLISEGSCIYYGSANDAVAYFSDRGHPCPTLYNPADYFMDVVSPDYRSKELEVSSLSRVKDLAAAWVSNPKSSSGGDVEEGTLTHTAPVGKTFKIQSSWFRQFQLCFTRAFITLKRSKIATIGKVVGGIFFGLVLGALYSESGYNQKSIQDRTGLLFFLTINQTFGNMIGVLNSFTNEKVVVERERASNSYHVSAFYLSKFFAEIPFNMLGPIFTGSIVFWMAGLGAGSVMNFVVFLLMLIAIGFVAIGLGMIIACLAPDVETAISLGPISVVLMILFGGFYINIESLPVWLQWVQYLSLMRFAFEGLAKNEFDAVTFTCDDVRPGQVCVETGKEVLDKLSFTMSVPQVFLYLFIFLCVEHCLAFYLLEKSKRKYTQIVAKKVD</sequence>
<keyword evidence="5" id="KW-0067">ATP-binding</keyword>
<feature type="transmembrane region" description="Helical" evidence="8">
    <location>
        <begin position="468"/>
        <end position="488"/>
    </location>
</feature>
<dbReference type="GO" id="GO:0140359">
    <property type="term" value="F:ABC-type transporter activity"/>
    <property type="evidence" value="ECO:0007669"/>
    <property type="project" value="InterPro"/>
</dbReference>
<name>A0A9W7EA81_9STRA</name>
<evidence type="ECO:0000256" key="7">
    <source>
        <dbReference type="ARBA" id="ARBA00023136"/>
    </source>
</evidence>
<dbReference type="InterPro" id="IPR027417">
    <property type="entry name" value="P-loop_NTPase"/>
</dbReference>
<dbReference type="SMART" id="SM00382">
    <property type="entry name" value="AAA"/>
    <property type="match status" value="1"/>
</dbReference>
<reference evidence="10" key="1">
    <citation type="submission" date="2022-07" db="EMBL/GenBank/DDBJ databases">
        <title>Genome analysis of Parmales, a sister group of diatoms, reveals the evolutionary specialization of diatoms from phago-mixotrophs to photoautotrophs.</title>
        <authorList>
            <person name="Ban H."/>
            <person name="Sato S."/>
            <person name="Yoshikawa S."/>
            <person name="Kazumasa Y."/>
            <person name="Nakamura Y."/>
            <person name="Ichinomiya M."/>
            <person name="Saitoh K."/>
            <person name="Sato N."/>
            <person name="Blanc-Mathieu R."/>
            <person name="Endo H."/>
            <person name="Kuwata A."/>
            <person name="Ogata H."/>
        </authorList>
    </citation>
    <scope>NUCLEOTIDE SEQUENCE</scope>
</reference>
<keyword evidence="11" id="KW-1185">Reference proteome</keyword>
<evidence type="ECO:0000256" key="1">
    <source>
        <dbReference type="ARBA" id="ARBA00004141"/>
    </source>
</evidence>
<evidence type="ECO:0000313" key="11">
    <source>
        <dbReference type="Proteomes" id="UP001165082"/>
    </source>
</evidence>
<dbReference type="Gene3D" id="3.40.50.300">
    <property type="entry name" value="P-loop containing nucleotide triphosphate hydrolases"/>
    <property type="match status" value="1"/>
</dbReference>
<keyword evidence="4" id="KW-0547">Nucleotide-binding</keyword>
<feature type="transmembrane region" description="Helical" evidence="8">
    <location>
        <begin position="610"/>
        <end position="629"/>
    </location>
</feature>
<evidence type="ECO:0000256" key="2">
    <source>
        <dbReference type="ARBA" id="ARBA00022448"/>
    </source>
</evidence>
<keyword evidence="3 8" id="KW-0812">Transmembrane</keyword>
<gene>
    <name evidence="10" type="ORF">TrRE_jg4653</name>
</gene>
<dbReference type="GO" id="GO:0016887">
    <property type="term" value="F:ATP hydrolysis activity"/>
    <property type="evidence" value="ECO:0007669"/>
    <property type="project" value="InterPro"/>
</dbReference>
<proteinExistence type="predicted"/>
<dbReference type="InterPro" id="IPR017871">
    <property type="entry name" value="ABC_transporter-like_CS"/>
</dbReference>
<accession>A0A9W7EA81</accession>
<evidence type="ECO:0000313" key="10">
    <source>
        <dbReference type="EMBL" id="GMH68623.1"/>
    </source>
</evidence>
<dbReference type="Proteomes" id="UP001165082">
    <property type="component" value="Unassembled WGS sequence"/>
</dbReference>
<feature type="transmembrane region" description="Helical" evidence="8">
    <location>
        <begin position="494"/>
        <end position="518"/>
    </location>
</feature>
<dbReference type="PANTHER" id="PTHR48041:SF41">
    <property type="entry name" value="ABC TRANSPORTER G FAMILY"/>
    <property type="match status" value="1"/>
</dbReference>
<dbReference type="EMBL" id="BRXZ01001336">
    <property type="protein sequence ID" value="GMH68623.1"/>
    <property type="molecule type" value="Genomic_DNA"/>
</dbReference>
<dbReference type="InterPro" id="IPR050352">
    <property type="entry name" value="ABCG_transporters"/>
</dbReference>
<dbReference type="PANTHER" id="PTHR48041">
    <property type="entry name" value="ABC TRANSPORTER G FAMILY MEMBER 28"/>
    <property type="match status" value="1"/>
</dbReference>
<dbReference type="AlphaFoldDB" id="A0A9W7EA81"/>
<dbReference type="GO" id="GO:0016020">
    <property type="term" value="C:membrane"/>
    <property type="evidence" value="ECO:0007669"/>
    <property type="project" value="UniProtKB-SubCell"/>
</dbReference>
<protein>
    <recommendedName>
        <fullName evidence="9">ABC transporter domain-containing protein</fullName>
    </recommendedName>
</protein>
<evidence type="ECO:0000256" key="3">
    <source>
        <dbReference type="ARBA" id="ARBA00022692"/>
    </source>
</evidence>
<evidence type="ECO:0000256" key="4">
    <source>
        <dbReference type="ARBA" id="ARBA00022741"/>
    </source>
</evidence>
<dbReference type="PROSITE" id="PS50893">
    <property type="entry name" value="ABC_TRANSPORTER_2"/>
    <property type="match status" value="1"/>
</dbReference>
<dbReference type="Pfam" id="PF00005">
    <property type="entry name" value="ABC_tran"/>
    <property type="match status" value="1"/>
</dbReference>
<dbReference type="Pfam" id="PF19055">
    <property type="entry name" value="ABC2_membrane_7"/>
    <property type="match status" value="1"/>
</dbReference>
<keyword evidence="7 8" id="KW-0472">Membrane</keyword>
<feature type="transmembrane region" description="Helical" evidence="8">
    <location>
        <begin position="525"/>
        <end position="546"/>
    </location>
</feature>
<keyword evidence="6 8" id="KW-1133">Transmembrane helix</keyword>
<evidence type="ECO:0000256" key="5">
    <source>
        <dbReference type="ARBA" id="ARBA00022840"/>
    </source>
</evidence>
<dbReference type="InterPro" id="IPR003593">
    <property type="entry name" value="AAA+_ATPase"/>
</dbReference>
<dbReference type="SUPFAM" id="SSF52540">
    <property type="entry name" value="P-loop containing nucleoside triphosphate hydrolases"/>
    <property type="match status" value="1"/>
</dbReference>
<dbReference type="CDD" id="cd03213">
    <property type="entry name" value="ABCG_EPDR"/>
    <property type="match status" value="1"/>
</dbReference>
<evidence type="ECO:0000256" key="6">
    <source>
        <dbReference type="ARBA" id="ARBA00022989"/>
    </source>
</evidence>
<dbReference type="Pfam" id="PF01061">
    <property type="entry name" value="ABC2_membrane"/>
    <property type="match status" value="1"/>
</dbReference>
<comment type="caution">
    <text evidence="10">The sequence shown here is derived from an EMBL/GenBank/DDBJ whole genome shotgun (WGS) entry which is preliminary data.</text>
</comment>
<dbReference type="GO" id="GO:0005524">
    <property type="term" value="F:ATP binding"/>
    <property type="evidence" value="ECO:0007669"/>
    <property type="project" value="UniProtKB-KW"/>
</dbReference>
<keyword evidence="2" id="KW-0813">Transport</keyword>
<comment type="subcellular location">
    <subcellularLocation>
        <location evidence="1">Membrane</location>
        <topology evidence="1">Multi-pass membrane protein</topology>
    </subcellularLocation>
</comment>
<dbReference type="PROSITE" id="PS00211">
    <property type="entry name" value="ABC_TRANSPORTER_1"/>
    <property type="match status" value="1"/>
</dbReference>
<organism evidence="10 11">
    <name type="scientific">Triparma retinervis</name>
    <dbReference type="NCBI Taxonomy" id="2557542"/>
    <lineage>
        <taxon>Eukaryota</taxon>
        <taxon>Sar</taxon>
        <taxon>Stramenopiles</taxon>
        <taxon>Ochrophyta</taxon>
        <taxon>Bolidophyceae</taxon>
        <taxon>Parmales</taxon>
        <taxon>Triparmaceae</taxon>
        <taxon>Triparma</taxon>
    </lineage>
</organism>
<feature type="transmembrane region" description="Helical" evidence="8">
    <location>
        <begin position="380"/>
        <end position="400"/>
    </location>
</feature>
<dbReference type="InterPro" id="IPR013525">
    <property type="entry name" value="ABC2_TM"/>
</dbReference>
<evidence type="ECO:0000259" key="9">
    <source>
        <dbReference type="PROSITE" id="PS50893"/>
    </source>
</evidence>
<dbReference type="OrthoDB" id="66620at2759"/>
<evidence type="ECO:0000256" key="8">
    <source>
        <dbReference type="SAM" id="Phobius"/>
    </source>
</evidence>
<dbReference type="InterPro" id="IPR003439">
    <property type="entry name" value="ABC_transporter-like_ATP-bd"/>
</dbReference>
<dbReference type="InterPro" id="IPR043926">
    <property type="entry name" value="ABCG_dom"/>
</dbReference>
<feature type="domain" description="ABC transporter" evidence="9">
    <location>
        <begin position="39"/>
        <end position="291"/>
    </location>
</feature>